<gene>
    <name evidence="6" type="ORF">A3770_02p13880</name>
</gene>
<dbReference type="OrthoDB" id="407658at2759"/>
<evidence type="ECO:0000256" key="1">
    <source>
        <dbReference type="ARBA" id="ARBA00005664"/>
    </source>
</evidence>
<dbReference type="AlphaFoldDB" id="A0A5B8MHM3"/>
<dbReference type="PANTHER" id="PTHR31306:SF4">
    <property type="entry name" value="ALPHA-1,2-GALACTOSYLTRANSFERASE"/>
    <property type="match status" value="1"/>
</dbReference>
<keyword evidence="2" id="KW-0328">Glycosyltransferase</keyword>
<keyword evidence="5" id="KW-0812">Transmembrane</keyword>
<organism evidence="6 7">
    <name type="scientific">Chloropicon primus</name>
    <dbReference type="NCBI Taxonomy" id="1764295"/>
    <lineage>
        <taxon>Eukaryota</taxon>
        <taxon>Viridiplantae</taxon>
        <taxon>Chlorophyta</taxon>
        <taxon>Chloropicophyceae</taxon>
        <taxon>Chloropicales</taxon>
        <taxon>Chloropicaceae</taxon>
        <taxon>Chloropicon</taxon>
    </lineage>
</organism>
<evidence type="ECO:0000256" key="4">
    <source>
        <dbReference type="SAM" id="MobiDB-lite"/>
    </source>
</evidence>
<keyword evidence="7" id="KW-1185">Reference proteome</keyword>
<evidence type="ECO:0000256" key="5">
    <source>
        <dbReference type="SAM" id="Phobius"/>
    </source>
</evidence>
<evidence type="ECO:0000256" key="2">
    <source>
        <dbReference type="ARBA" id="ARBA00022676"/>
    </source>
</evidence>
<evidence type="ECO:0000313" key="6">
    <source>
        <dbReference type="EMBL" id="QDZ18870.1"/>
    </source>
</evidence>
<protein>
    <submittedName>
        <fullName evidence="6">Uncharacterized protein</fullName>
    </submittedName>
</protein>
<dbReference type="GO" id="GO:0016757">
    <property type="term" value="F:glycosyltransferase activity"/>
    <property type="evidence" value="ECO:0007669"/>
    <property type="project" value="UniProtKB-KW"/>
</dbReference>
<name>A0A5B8MHM3_9CHLO</name>
<evidence type="ECO:0000256" key="3">
    <source>
        <dbReference type="ARBA" id="ARBA00022679"/>
    </source>
</evidence>
<feature type="region of interest" description="Disordered" evidence="4">
    <location>
        <begin position="634"/>
        <end position="658"/>
    </location>
</feature>
<dbReference type="InterPro" id="IPR008630">
    <property type="entry name" value="Glyco_trans_34"/>
</dbReference>
<keyword evidence="3" id="KW-0808">Transferase</keyword>
<keyword evidence="5" id="KW-0472">Membrane</keyword>
<dbReference type="PANTHER" id="PTHR31306">
    <property type="entry name" value="ALPHA-1,6-MANNOSYLTRANSFERASE MNN11-RELATED"/>
    <property type="match status" value="1"/>
</dbReference>
<keyword evidence="5" id="KW-1133">Transmembrane helix</keyword>
<dbReference type="GO" id="GO:0006487">
    <property type="term" value="P:protein N-linked glycosylation"/>
    <property type="evidence" value="ECO:0007669"/>
    <property type="project" value="TreeGrafter"/>
</dbReference>
<dbReference type="Proteomes" id="UP000316726">
    <property type="component" value="Chromosome 2"/>
</dbReference>
<dbReference type="SUPFAM" id="SSF53448">
    <property type="entry name" value="Nucleotide-diphospho-sugar transferases"/>
    <property type="match status" value="2"/>
</dbReference>
<accession>A0A5B8MHM3</accession>
<dbReference type="Gene3D" id="3.90.550.10">
    <property type="entry name" value="Spore Coat Polysaccharide Biosynthesis Protein SpsA, Chain A"/>
    <property type="match status" value="2"/>
</dbReference>
<comment type="similarity">
    <text evidence="1">Belongs to the glycosyltransferase 34 family.</text>
</comment>
<dbReference type="GO" id="GO:0000139">
    <property type="term" value="C:Golgi membrane"/>
    <property type="evidence" value="ECO:0007669"/>
    <property type="project" value="TreeGrafter"/>
</dbReference>
<sequence length="658" mass="73103">MGSPGQPQQRKVGVVRPCKVGPVAALAFLALLLLPLYLFVLSPRASPTITRDEVEGMTYTRHTAGPHGLLRTRAKVEDNAAIQERRERERRKRELELVAVLAREIQVVKTVGHDDDGEDDVIPRGLRPGRTLGEGRAYITVVPGDAGGGALLENALDFATRLNSSSSGATLVLLVRDRESSLDDAEKARVESAGNVRLVDVPYVYEQIFLNDSVPSDFGGLKRKIYRYANFEAAFEGYLRPMMWLLWEYETLIYVDPDTVYHGPVDDLFDLCDSATLCAPELYQDECAPRGSGGPDPPANKTQQDLFNPRLMVLKPQAGTASRFWDILSSARKSKYGAVDHDLGVLFAGLSDSWAPLPPCYSDLLALGSVAEEEEGEEGGRDVTIAARVKGMKSIKVFGKSVKILQGASGKEALGNLLITSKINALYAQLHGFGYSSFEGRLLNESRYTSHWDRYKLARDELAGGWDYVVWMDSDVMVREIDWDLRQLISAAGGGVDILISADWEFRPKVRPFPPVNTGVMVLRNSNWTLDFLDGFLSLENAYCRKCAKKYCSRIKFHDQGCLEEYIMTGAREIRDHMQVLPVGTLQRKINDNFKIGAPMMARYNSNYSFAVHAAGLPKKREVMEKNAKAILKRLGAEDPGRRRDEKERPGGLGYALS</sequence>
<dbReference type="InterPro" id="IPR029044">
    <property type="entry name" value="Nucleotide-diphossugar_trans"/>
</dbReference>
<dbReference type="EMBL" id="CP031035">
    <property type="protein sequence ID" value="QDZ18870.1"/>
    <property type="molecule type" value="Genomic_DNA"/>
</dbReference>
<reference evidence="6 7" key="1">
    <citation type="submission" date="2018-07" db="EMBL/GenBank/DDBJ databases">
        <title>The complete nuclear genome of the prasinophyte Chloropicon primus (CCMP1205).</title>
        <authorList>
            <person name="Pombert J.-F."/>
            <person name="Otis C."/>
            <person name="Turmel M."/>
            <person name="Lemieux C."/>
        </authorList>
    </citation>
    <scope>NUCLEOTIDE SEQUENCE [LARGE SCALE GENOMIC DNA]</scope>
    <source>
        <strain evidence="6 7">CCMP1205</strain>
    </source>
</reference>
<proteinExistence type="inferred from homology"/>
<feature type="compositionally biased region" description="Basic and acidic residues" evidence="4">
    <location>
        <begin position="635"/>
        <end position="650"/>
    </location>
</feature>
<evidence type="ECO:0000313" key="7">
    <source>
        <dbReference type="Proteomes" id="UP000316726"/>
    </source>
</evidence>
<feature type="transmembrane region" description="Helical" evidence="5">
    <location>
        <begin position="20"/>
        <end position="40"/>
    </location>
</feature>